<dbReference type="STRING" id="1789683.A0A1X7R8C4"/>
<dbReference type="Proteomes" id="UP000196158">
    <property type="component" value="Unassembled WGS sequence"/>
</dbReference>
<protein>
    <submittedName>
        <fullName evidence="3">Similar to Saccharomyces cerevisiae YBR095C RXT2 Subunit of the histone deacetylase Rpd3L complex</fullName>
    </submittedName>
</protein>
<feature type="region of interest" description="Disordered" evidence="1">
    <location>
        <begin position="211"/>
        <end position="279"/>
    </location>
</feature>
<organism evidence="3 4">
    <name type="scientific">Maudiozyma saulgeensis</name>
    <dbReference type="NCBI Taxonomy" id="1789683"/>
    <lineage>
        <taxon>Eukaryota</taxon>
        <taxon>Fungi</taxon>
        <taxon>Dikarya</taxon>
        <taxon>Ascomycota</taxon>
        <taxon>Saccharomycotina</taxon>
        <taxon>Saccharomycetes</taxon>
        <taxon>Saccharomycetales</taxon>
        <taxon>Saccharomycetaceae</taxon>
        <taxon>Maudiozyma</taxon>
    </lineage>
</organism>
<evidence type="ECO:0000256" key="1">
    <source>
        <dbReference type="SAM" id="MobiDB-lite"/>
    </source>
</evidence>
<feature type="domain" description="Transcriptional regulatory protein RXT2 N-terminal" evidence="2">
    <location>
        <begin position="54"/>
        <end position="190"/>
    </location>
</feature>
<accession>A0A1X7R8C4</accession>
<dbReference type="EMBL" id="FXLY01000009">
    <property type="protein sequence ID" value="SMN21854.1"/>
    <property type="molecule type" value="Genomic_DNA"/>
</dbReference>
<evidence type="ECO:0000259" key="2">
    <source>
        <dbReference type="Pfam" id="PF08595"/>
    </source>
</evidence>
<dbReference type="PANTHER" id="PTHR28232">
    <property type="entry name" value="TRANSCRIPTIONAL REGULATORY PROTEIN RXT2"/>
    <property type="match status" value="1"/>
</dbReference>
<dbReference type="GO" id="GO:0005829">
    <property type="term" value="C:cytosol"/>
    <property type="evidence" value="ECO:0007669"/>
    <property type="project" value="TreeGrafter"/>
</dbReference>
<dbReference type="InterPro" id="IPR039602">
    <property type="entry name" value="Rxt2"/>
</dbReference>
<gene>
    <name evidence="3" type="ORF">KASA_0J01826G</name>
</gene>
<feature type="compositionally biased region" description="Acidic residues" evidence="1">
    <location>
        <begin position="387"/>
        <end position="399"/>
    </location>
</feature>
<dbReference type="AlphaFoldDB" id="A0A1X7R8C4"/>
<dbReference type="Pfam" id="PF08595">
    <property type="entry name" value="RXT2_N"/>
    <property type="match status" value="1"/>
</dbReference>
<proteinExistence type="predicted"/>
<dbReference type="GO" id="GO:0033698">
    <property type="term" value="C:Rpd3L complex"/>
    <property type="evidence" value="ECO:0007669"/>
    <property type="project" value="TreeGrafter"/>
</dbReference>
<dbReference type="InterPro" id="IPR013904">
    <property type="entry name" value="RXT2_N"/>
</dbReference>
<feature type="compositionally biased region" description="Basic and acidic residues" evidence="1">
    <location>
        <begin position="250"/>
        <end position="263"/>
    </location>
</feature>
<evidence type="ECO:0000313" key="4">
    <source>
        <dbReference type="Proteomes" id="UP000196158"/>
    </source>
</evidence>
<sequence>MTTDNVTELSPSEEQAYIRRFAQRIIKERSGNYRPLKRSRDGRLVYPDASGVVSNRGNKLLQGSEVVTRGNLNPHSVEEDVVYYNGSEHKLLQRMHKRMKFFPEEKSKKKGLAGEDEDEIEEIDLNDLVNVREILTPIASLSDISNRPTVARTFNNSILQNLSQQTVLMIEKEQNSIIRYNRILEVFLGDYSEPLYEKNLKLKKYNHNLTLPDEEEDSDNNQGSRSTTPPITSGAIPDADTTDNTIDNEQNDKTAEDIDNHDEQDGDNGNGEIDTDNDPFFALPGVKDIDGLDILLKDLESSEVIEQMETTRQMAQIALQRNQEFIRNLKTIRNYMDNASRIRGRIMAWSKEYSGVQEDGVTVPNALRVVKRGLISATTNRSVGKNEEEEGDETAGDHE</sequence>
<feature type="compositionally biased region" description="Polar residues" evidence="1">
    <location>
        <begin position="220"/>
        <end position="231"/>
    </location>
</feature>
<name>A0A1X7R8C4_9SACH</name>
<reference evidence="3 4" key="1">
    <citation type="submission" date="2017-04" db="EMBL/GenBank/DDBJ databases">
        <authorList>
            <person name="Afonso C.L."/>
            <person name="Miller P.J."/>
            <person name="Scott M.A."/>
            <person name="Spackman E."/>
            <person name="Goraichik I."/>
            <person name="Dimitrov K.M."/>
            <person name="Suarez D.L."/>
            <person name="Swayne D.E."/>
        </authorList>
    </citation>
    <scope>NUCLEOTIDE SEQUENCE [LARGE SCALE GENOMIC DNA]</scope>
</reference>
<dbReference type="PANTHER" id="PTHR28232:SF1">
    <property type="entry name" value="TRANSCRIPTIONAL REGULATORY PROTEIN RXT2"/>
    <property type="match status" value="1"/>
</dbReference>
<feature type="region of interest" description="Disordered" evidence="1">
    <location>
        <begin position="378"/>
        <end position="399"/>
    </location>
</feature>
<evidence type="ECO:0000313" key="3">
    <source>
        <dbReference type="EMBL" id="SMN21854.1"/>
    </source>
</evidence>
<dbReference type="OrthoDB" id="2405722at2759"/>
<keyword evidence="4" id="KW-1185">Reference proteome</keyword>